<feature type="transmembrane region" description="Helical" evidence="11">
    <location>
        <begin position="25"/>
        <end position="45"/>
    </location>
</feature>
<evidence type="ECO:0000259" key="13">
    <source>
        <dbReference type="Pfam" id="PF08345"/>
    </source>
</evidence>
<evidence type="ECO:0000256" key="11">
    <source>
        <dbReference type="SAM" id="Phobius"/>
    </source>
</evidence>
<feature type="region of interest" description="Disordered" evidence="10">
    <location>
        <begin position="483"/>
        <end position="517"/>
    </location>
</feature>
<dbReference type="PRINTS" id="PR01009">
    <property type="entry name" value="FLGMRINGFLIF"/>
</dbReference>
<dbReference type="PANTHER" id="PTHR30046">
    <property type="entry name" value="FLAGELLAR M-RING PROTEIN"/>
    <property type="match status" value="1"/>
</dbReference>
<dbReference type="InterPro" id="IPR043427">
    <property type="entry name" value="YscJ/FliF"/>
</dbReference>
<feature type="domain" description="Flagellar M-ring N-terminal" evidence="12">
    <location>
        <begin position="46"/>
        <end position="221"/>
    </location>
</feature>
<evidence type="ECO:0000256" key="5">
    <source>
        <dbReference type="ARBA" id="ARBA00022692"/>
    </source>
</evidence>
<evidence type="ECO:0000256" key="7">
    <source>
        <dbReference type="ARBA" id="ARBA00023136"/>
    </source>
</evidence>
<dbReference type="OrthoDB" id="9807026at2"/>
<organism evidence="15 16">
    <name type="scientific">Halolactibacillus halophilus</name>
    <dbReference type="NCBI Taxonomy" id="306540"/>
    <lineage>
        <taxon>Bacteria</taxon>
        <taxon>Bacillati</taxon>
        <taxon>Bacillota</taxon>
        <taxon>Bacilli</taxon>
        <taxon>Bacillales</taxon>
        <taxon>Bacillaceae</taxon>
        <taxon>Halolactibacillus</taxon>
    </lineage>
</organism>
<feature type="region of interest" description="Disordered" evidence="10">
    <location>
        <begin position="317"/>
        <end position="337"/>
    </location>
</feature>
<feature type="transmembrane region" description="Helical" evidence="11">
    <location>
        <begin position="450"/>
        <end position="472"/>
    </location>
</feature>
<dbReference type="AlphaFoldDB" id="A0A1I5LLV4"/>
<dbReference type="EMBL" id="BJWI01000002">
    <property type="protein sequence ID" value="GEM00767.1"/>
    <property type="molecule type" value="Genomic_DNA"/>
</dbReference>
<keyword evidence="17" id="KW-1185">Reference proteome</keyword>
<dbReference type="InterPro" id="IPR006182">
    <property type="entry name" value="FliF_N_dom"/>
</dbReference>
<dbReference type="InterPro" id="IPR045851">
    <property type="entry name" value="AMP-bd_C_sf"/>
</dbReference>
<evidence type="ECO:0000256" key="2">
    <source>
        <dbReference type="ARBA" id="ARBA00004651"/>
    </source>
</evidence>
<evidence type="ECO:0000313" key="15">
    <source>
        <dbReference type="EMBL" id="SFO98107.1"/>
    </source>
</evidence>
<dbReference type="GO" id="GO:0071973">
    <property type="term" value="P:bacterial-type flagellum-dependent cell motility"/>
    <property type="evidence" value="ECO:0007669"/>
    <property type="project" value="InterPro"/>
</dbReference>
<dbReference type="GO" id="GO:0009431">
    <property type="term" value="C:bacterial-type flagellum basal body, MS ring"/>
    <property type="evidence" value="ECO:0007669"/>
    <property type="project" value="InterPro"/>
</dbReference>
<evidence type="ECO:0000259" key="12">
    <source>
        <dbReference type="Pfam" id="PF01514"/>
    </source>
</evidence>
<keyword evidence="7 11" id="KW-0472">Membrane</keyword>
<evidence type="ECO:0000256" key="10">
    <source>
        <dbReference type="SAM" id="MobiDB-lite"/>
    </source>
</evidence>
<reference evidence="15 16" key="1">
    <citation type="submission" date="2016-10" db="EMBL/GenBank/DDBJ databases">
        <authorList>
            <person name="de Groot N.N."/>
        </authorList>
    </citation>
    <scope>NUCLEOTIDE SEQUENCE [LARGE SCALE GENOMIC DNA]</scope>
    <source>
        <strain evidence="15 16">DSM 17073</strain>
    </source>
</reference>
<evidence type="ECO:0000256" key="9">
    <source>
        <dbReference type="PIRNR" id="PIRNR004862"/>
    </source>
</evidence>
<keyword evidence="15" id="KW-0282">Flagellum</keyword>
<feature type="domain" description="Flagellar M-ring C-terminal" evidence="13">
    <location>
        <begin position="257"/>
        <end position="404"/>
    </location>
</feature>
<dbReference type="PIRSF" id="PIRSF004862">
    <property type="entry name" value="FliF"/>
    <property type="match status" value="1"/>
</dbReference>
<sequence>MKEKLQQFKETIENFWRQRSKKQQGLIISSVVLFLIIVIGGTIFFSRTPMVQLYSGLSAEEAGQVKVELDTRGIEHEVRDGGTTIYVPKGQAEGLLVELAAQGIPDSGQIDYGFFSANTSWGVTDNEFGMIKLDAMQSELGNLLSGFSGINQANVMINLPEESVFITEQTDSTSVAINLTLEPGHQFNNEQVRALHHLVEKAVPNLTTDNIVIMDQYFNYYNLDNENINSTSDVFAQQQSIKKEIERDLQQRVQQMLSVMIGPEKVIATVTADLDFTQENRVEQLVEPVDEEAMKGIPISLETIRESYEGEGALDEAAAGTGEEDVTEYPVGDGSGVGEYELEQDTINYEFNRIQREISESPYRLRDLGIQVAVDNTKVTTDEEGNLELLSAEEQQQVQASVQSILDSIIATSIDGNIADINPAEKTSIVFQTFNGISRETDEGGFNLPIWAYVAIGVVLLALIAVIVILLLRKSKQSPVSEEEMYMSEADRVTEIPGIEEPEDTESSIKRKQLEKMATEKPDDFAKLLRSWISED</sequence>
<dbReference type="Proteomes" id="UP000242243">
    <property type="component" value="Unassembled WGS sequence"/>
</dbReference>
<comment type="similarity">
    <text evidence="3 9">Belongs to the FliF family.</text>
</comment>
<proteinExistence type="inferred from homology"/>
<evidence type="ECO:0000313" key="14">
    <source>
        <dbReference type="EMBL" id="GEM00767.1"/>
    </source>
</evidence>
<accession>A0A1I5LLV4</accession>
<evidence type="ECO:0000256" key="1">
    <source>
        <dbReference type="ARBA" id="ARBA00004117"/>
    </source>
</evidence>
<evidence type="ECO:0000256" key="6">
    <source>
        <dbReference type="ARBA" id="ARBA00022989"/>
    </source>
</evidence>
<dbReference type="GO" id="GO:0005886">
    <property type="term" value="C:plasma membrane"/>
    <property type="evidence" value="ECO:0007669"/>
    <property type="project" value="UniProtKB-SubCell"/>
</dbReference>
<feature type="compositionally biased region" description="Basic and acidic residues" evidence="10">
    <location>
        <begin position="507"/>
        <end position="517"/>
    </location>
</feature>
<evidence type="ECO:0000256" key="3">
    <source>
        <dbReference type="ARBA" id="ARBA00007971"/>
    </source>
</evidence>
<dbReference type="InterPro" id="IPR013556">
    <property type="entry name" value="Flag_M-ring_C"/>
</dbReference>
<keyword evidence="4" id="KW-1003">Cell membrane</keyword>
<protein>
    <recommendedName>
        <fullName evidence="9">Flagellar M-ring protein</fullName>
    </recommendedName>
</protein>
<dbReference type="STRING" id="306540.SAMN05421839_102125"/>
<dbReference type="EMBL" id="FOXC01000002">
    <property type="protein sequence ID" value="SFO98107.1"/>
    <property type="molecule type" value="Genomic_DNA"/>
</dbReference>
<dbReference type="Pfam" id="PF01514">
    <property type="entry name" value="YscJ_FliF"/>
    <property type="match status" value="1"/>
</dbReference>
<comment type="function">
    <text evidence="9">The M ring may be actively involved in energy transduction.</text>
</comment>
<dbReference type="GO" id="GO:0003774">
    <property type="term" value="F:cytoskeletal motor activity"/>
    <property type="evidence" value="ECO:0007669"/>
    <property type="project" value="InterPro"/>
</dbReference>
<dbReference type="InterPro" id="IPR000067">
    <property type="entry name" value="FlgMring_FliF"/>
</dbReference>
<gene>
    <name evidence="14" type="primary">fliF</name>
    <name evidence="14" type="ORF">HHA03_02990</name>
    <name evidence="15" type="ORF">SAMN05421839_102125</name>
</gene>
<name>A0A1I5LLV4_9BACI</name>
<keyword evidence="6 11" id="KW-1133">Transmembrane helix</keyword>
<reference evidence="14 17" key="2">
    <citation type="submission" date="2019-07" db="EMBL/GenBank/DDBJ databases">
        <title>Whole genome shotgun sequence of Halolactibacillus halophilus NBRC 100868.</title>
        <authorList>
            <person name="Hosoyama A."/>
            <person name="Uohara A."/>
            <person name="Ohji S."/>
            <person name="Ichikawa N."/>
        </authorList>
    </citation>
    <scope>NUCLEOTIDE SEQUENCE [LARGE SCALE GENOMIC DNA]</scope>
    <source>
        <strain evidence="14 17">NBRC 100868</strain>
    </source>
</reference>
<evidence type="ECO:0000256" key="4">
    <source>
        <dbReference type="ARBA" id="ARBA00022475"/>
    </source>
</evidence>
<dbReference type="NCBIfam" id="TIGR00206">
    <property type="entry name" value="fliF"/>
    <property type="match status" value="1"/>
</dbReference>
<comment type="subcellular location">
    <subcellularLocation>
        <location evidence="1 9">Bacterial flagellum basal body</location>
    </subcellularLocation>
    <subcellularLocation>
        <location evidence="2">Cell membrane</location>
        <topology evidence="2">Multi-pass membrane protein</topology>
    </subcellularLocation>
</comment>
<dbReference type="Gene3D" id="3.30.300.30">
    <property type="match status" value="1"/>
</dbReference>
<dbReference type="PANTHER" id="PTHR30046:SF0">
    <property type="entry name" value="FLAGELLAR M-RING PROTEIN"/>
    <property type="match status" value="1"/>
</dbReference>
<dbReference type="Pfam" id="PF08345">
    <property type="entry name" value="YscJ_FliF_C"/>
    <property type="match status" value="1"/>
</dbReference>
<dbReference type="Proteomes" id="UP000321547">
    <property type="component" value="Unassembled WGS sequence"/>
</dbReference>
<evidence type="ECO:0000313" key="17">
    <source>
        <dbReference type="Proteomes" id="UP000321547"/>
    </source>
</evidence>
<dbReference type="RefSeq" id="WP_089829750.1">
    <property type="nucleotide sequence ID" value="NZ_BJWI01000002.1"/>
</dbReference>
<keyword evidence="15" id="KW-0966">Cell projection</keyword>
<keyword evidence="5 11" id="KW-0812">Transmembrane</keyword>
<keyword evidence="8 9" id="KW-0975">Bacterial flagellum</keyword>
<keyword evidence="15" id="KW-0969">Cilium</keyword>
<evidence type="ECO:0000313" key="16">
    <source>
        <dbReference type="Proteomes" id="UP000242243"/>
    </source>
</evidence>
<evidence type="ECO:0000256" key="8">
    <source>
        <dbReference type="ARBA" id="ARBA00023143"/>
    </source>
</evidence>